<comment type="similarity">
    <text evidence="7">Belongs to the glycosyltransferase 87 family.</text>
</comment>
<feature type="transmembrane region" description="Helical" evidence="9">
    <location>
        <begin position="412"/>
        <end position="432"/>
    </location>
</feature>
<evidence type="ECO:0000256" key="6">
    <source>
        <dbReference type="ARBA" id="ARBA00023136"/>
    </source>
</evidence>
<evidence type="ECO:0000256" key="7">
    <source>
        <dbReference type="ARBA" id="ARBA00024033"/>
    </source>
</evidence>
<dbReference type="EMBL" id="JAATVY010000002">
    <property type="protein sequence ID" value="NJC68854.1"/>
    <property type="molecule type" value="Genomic_DNA"/>
</dbReference>
<evidence type="ECO:0000313" key="10">
    <source>
        <dbReference type="EMBL" id="NJC68854.1"/>
    </source>
</evidence>
<feature type="transmembrane region" description="Helical" evidence="9">
    <location>
        <begin position="348"/>
        <end position="367"/>
    </location>
</feature>
<evidence type="ECO:0000313" key="11">
    <source>
        <dbReference type="Proteomes" id="UP000722989"/>
    </source>
</evidence>
<feature type="region of interest" description="Disordered" evidence="8">
    <location>
        <begin position="1"/>
        <end position="44"/>
    </location>
</feature>
<sequence>MSTHAVAQPEPRPSDEPELTQSGGPVDAGSIDEPAHSDPVVRGFSEAIGGPVGEHAVRPARSRQGGSRFWTPVRVVLALACLMLSLHWVQKSPCRDGAWGSDLPQYKHFCYTDVLALYYAEGLADGKVPYADHAVEYPVLTGAFMGALGLPVHAYATTHPGVNQAEHFYDLNALVLGALGVATVAAILALRRRRPWDAAMFALSPALFVSATVNWDLLAVALSTFFLYFWARRRPALAGLMLGLATAAKFYPLLLLGALFVLALRTARWRDFVTTLSTALISWVAVNAPVAILYPAAWREFFHLNSARGIDWGTIWYIGEHFPLGGGRYGLAPFQWLNRQAEHGVLNVLYLLLFVIACAGILVLALGAPRRPRLAQLAFLIVAAFLVTGKVWSQQYVLWLLPLAILARPRWGAFLAWQFAEVAYFVAFYGELMNASGREVFPEWVFVLASVFRLVTVCVMIAFVVRDIMRPQADAVRRTYADDPDGGEFDGAPDVYGARRPVRAAPAGAGAA</sequence>
<evidence type="ECO:0000256" key="8">
    <source>
        <dbReference type="SAM" id="MobiDB-lite"/>
    </source>
</evidence>
<feature type="transmembrane region" description="Helical" evidence="9">
    <location>
        <begin position="69"/>
        <end position="89"/>
    </location>
</feature>
<keyword evidence="4 9" id="KW-0812">Transmembrane</keyword>
<dbReference type="InterPro" id="IPR016570">
    <property type="entry name" value="UCP010361"/>
</dbReference>
<evidence type="ECO:0000256" key="1">
    <source>
        <dbReference type="ARBA" id="ARBA00004651"/>
    </source>
</evidence>
<name>A0ABX0XUF6_9ACTN</name>
<protein>
    <submittedName>
        <fullName evidence="10">DUF2029 domain-containing protein</fullName>
    </submittedName>
</protein>
<keyword evidence="3" id="KW-0808">Transferase</keyword>
<evidence type="ECO:0000256" key="4">
    <source>
        <dbReference type="ARBA" id="ARBA00022692"/>
    </source>
</evidence>
<accession>A0ABX0XUF6</accession>
<evidence type="ECO:0000256" key="3">
    <source>
        <dbReference type="ARBA" id="ARBA00022679"/>
    </source>
</evidence>
<dbReference type="InterPro" id="IPR018584">
    <property type="entry name" value="GT87"/>
</dbReference>
<evidence type="ECO:0000256" key="9">
    <source>
        <dbReference type="SAM" id="Phobius"/>
    </source>
</evidence>
<feature type="transmembrane region" description="Helical" evidence="9">
    <location>
        <begin position="444"/>
        <end position="465"/>
    </location>
</feature>
<organism evidence="10 11">
    <name type="scientific">Planosporangium thailandense</name>
    <dbReference type="NCBI Taxonomy" id="765197"/>
    <lineage>
        <taxon>Bacteria</taxon>
        <taxon>Bacillati</taxon>
        <taxon>Actinomycetota</taxon>
        <taxon>Actinomycetes</taxon>
        <taxon>Micromonosporales</taxon>
        <taxon>Micromonosporaceae</taxon>
        <taxon>Planosporangium</taxon>
    </lineage>
</organism>
<dbReference type="RefSeq" id="WP_167923737.1">
    <property type="nucleotide sequence ID" value="NZ_JAATVY010000002.1"/>
</dbReference>
<evidence type="ECO:0000256" key="5">
    <source>
        <dbReference type="ARBA" id="ARBA00022989"/>
    </source>
</evidence>
<reference evidence="10 11" key="1">
    <citation type="submission" date="2020-03" db="EMBL/GenBank/DDBJ databases">
        <title>WGS of the type strain of Planosporangium spp.</title>
        <authorList>
            <person name="Thawai C."/>
        </authorList>
    </citation>
    <scope>NUCLEOTIDE SEQUENCE [LARGE SCALE GENOMIC DNA]</scope>
    <source>
        <strain evidence="10 11">TBRC 5610</strain>
    </source>
</reference>
<feature type="transmembrane region" description="Helical" evidence="9">
    <location>
        <begin position="202"/>
        <end position="230"/>
    </location>
</feature>
<keyword evidence="6 9" id="KW-0472">Membrane</keyword>
<feature type="transmembrane region" description="Helical" evidence="9">
    <location>
        <begin position="236"/>
        <end position="264"/>
    </location>
</feature>
<feature type="transmembrane region" description="Helical" evidence="9">
    <location>
        <begin position="276"/>
        <end position="297"/>
    </location>
</feature>
<comment type="subcellular location">
    <subcellularLocation>
        <location evidence="1">Cell membrane</location>
        <topology evidence="1">Multi-pass membrane protein</topology>
    </subcellularLocation>
</comment>
<feature type="transmembrane region" description="Helical" evidence="9">
    <location>
        <begin position="171"/>
        <end position="190"/>
    </location>
</feature>
<feature type="transmembrane region" description="Helical" evidence="9">
    <location>
        <begin position="374"/>
        <end position="392"/>
    </location>
</feature>
<keyword evidence="5 9" id="KW-1133">Transmembrane helix</keyword>
<dbReference type="Pfam" id="PF09594">
    <property type="entry name" value="GT87"/>
    <property type="match status" value="1"/>
</dbReference>
<gene>
    <name evidence="10" type="ORF">HC031_03810</name>
</gene>
<proteinExistence type="inferred from homology"/>
<comment type="caution">
    <text evidence="10">The sequence shown here is derived from an EMBL/GenBank/DDBJ whole genome shotgun (WGS) entry which is preliminary data.</text>
</comment>
<keyword evidence="2" id="KW-1003">Cell membrane</keyword>
<dbReference type="Proteomes" id="UP000722989">
    <property type="component" value="Unassembled WGS sequence"/>
</dbReference>
<dbReference type="PIRSF" id="PIRSF010361">
    <property type="entry name" value="UCP010361"/>
    <property type="match status" value="1"/>
</dbReference>
<keyword evidence="11" id="KW-1185">Reference proteome</keyword>
<evidence type="ECO:0000256" key="2">
    <source>
        <dbReference type="ARBA" id="ARBA00022475"/>
    </source>
</evidence>